<evidence type="ECO:0000259" key="11">
    <source>
        <dbReference type="Pfam" id="PF00562"/>
    </source>
</evidence>
<dbReference type="GO" id="GO:0003899">
    <property type="term" value="F:DNA-directed RNA polymerase activity"/>
    <property type="evidence" value="ECO:0007669"/>
    <property type="project" value="UniProtKB-EC"/>
</dbReference>
<gene>
    <name evidence="13" type="primary">rpoBb</name>
</gene>
<dbReference type="GO" id="GO:0032549">
    <property type="term" value="F:ribonucleoside binding"/>
    <property type="evidence" value="ECO:0007669"/>
    <property type="project" value="InterPro"/>
</dbReference>
<evidence type="ECO:0000256" key="3">
    <source>
        <dbReference type="ARBA" id="ARBA00006835"/>
    </source>
</evidence>
<evidence type="ECO:0000256" key="7">
    <source>
        <dbReference type="ARBA" id="ARBA00022695"/>
    </source>
</evidence>
<reference evidence="13" key="1">
    <citation type="submission" date="2017-12" db="EMBL/GenBank/DDBJ databases">
        <title>Resolution of core Chlorophyta phylogeny using heterogeneous models with AT-rich chloroplast sequence data.</title>
        <authorList>
            <person name="Fang L."/>
        </authorList>
    </citation>
    <scope>NUCLEOTIDE SEQUENCE</scope>
</reference>
<dbReference type="InterPro" id="IPR007641">
    <property type="entry name" value="RNA_pol_Rpb2_7"/>
</dbReference>
<proteinExistence type="inferred from homology"/>
<dbReference type="PROSITE" id="PS01166">
    <property type="entry name" value="RNA_POL_BETA"/>
    <property type="match status" value="1"/>
</dbReference>
<protein>
    <recommendedName>
        <fullName evidence="4">DNA-directed RNA polymerase</fullName>
        <ecNumber evidence="4">2.7.7.6</ecNumber>
    </recommendedName>
    <alternativeName>
        <fullName evidence="10">PEP</fullName>
    </alternativeName>
</protein>
<dbReference type="Gene3D" id="2.40.50.150">
    <property type="match status" value="1"/>
</dbReference>
<dbReference type="GO" id="GO:0006351">
    <property type="term" value="P:DNA-templated transcription"/>
    <property type="evidence" value="ECO:0007669"/>
    <property type="project" value="InterPro"/>
</dbReference>
<name>A0A2Z4MA73_9CHLO</name>
<evidence type="ECO:0000256" key="8">
    <source>
        <dbReference type="ARBA" id="ARBA00023163"/>
    </source>
</evidence>
<evidence type="ECO:0000256" key="10">
    <source>
        <dbReference type="ARBA" id="ARBA00032782"/>
    </source>
</evidence>
<dbReference type="InterPro" id="IPR014724">
    <property type="entry name" value="RNA_pol_RPB2_OB-fold"/>
</dbReference>
<dbReference type="EMBL" id="MG721807">
    <property type="protein sequence ID" value="AWX53363.1"/>
    <property type="molecule type" value="Genomic_DNA"/>
</dbReference>
<dbReference type="Gene3D" id="3.90.1800.10">
    <property type="entry name" value="RNA polymerase alpha subunit dimerisation domain"/>
    <property type="match status" value="1"/>
</dbReference>
<dbReference type="Gene3D" id="2.40.270.10">
    <property type="entry name" value="DNA-directed RNA polymerase, subunit 2, domain 6"/>
    <property type="match status" value="2"/>
</dbReference>
<keyword evidence="6" id="KW-0808">Transferase</keyword>
<dbReference type="PANTHER" id="PTHR20856">
    <property type="entry name" value="DNA-DIRECTED RNA POLYMERASE I SUBUNIT 2"/>
    <property type="match status" value="1"/>
</dbReference>
<dbReference type="InterPro" id="IPR015712">
    <property type="entry name" value="DNA-dir_RNA_pol_su2"/>
</dbReference>
<dbReference type="Gene3D" id="2.40.50.100">
    <property type="match status" value="1"/>
</dbReference>
<keyword evidence="13" id="KW-0934">Plastid</keyword>
<dbReference type="InterPro" id="IPR007121">
    <property type="entry name" value="RNA_pol_bsu_CS"/>
</dbReference>
<dbReference type="InterPro" id="IPR007120">
    <property type="entry name" value="DNA-dir_RNAP_su2_dom"/>
</dbReference>
<comment type="function">
    <text evidence="1">DNA-dependent RNA polymerase catalyzes the transcription of DNA into RNA using the four ribonucleoside triphosphates as substrates.</text>
</comment>
<evidence type="ECO:0000256" key="9">
    <source>
        <dbReference type="ARBA" id="ARBA00026088"/>
    </source>
</evidence>
<dbReference type="AlphaFoldDB" id="A0A2Z4MA73"/>
<evidence type="ECO:0000256" key="5">
    <source>
        <dbReference type="ARBA" id="ARBA00022478"/>
    </source>
</evidence>
<comment type="subcellular location">
    <subcellularLocation>
        <location evidence="2">Plastid</location>
    </subcellularLocation>
</comment>
<comment type="similarity">
    <text evidence="3">Belongs to the RNA polymerase beta chain family.</text>
</comment>
<geneLocation type="chloroplast" evidence="13"/>
<dbReference type="GO" id="GO:0003677">
    <property type="term" value="F:DNA binding"/>
    <property type="evidence" value="ECO:0007669"/>
    <property type="project" value="InterPro"/>
</dbReference>
<dbReference type="Pfam" id="PF04560">
    <property type="entry name" value="RNA_pol_Rpb2_7"/>
    <property type="match status" value="1"/>
</dbReference>
<keyword evidence="13" id="KW-0150">Chloroplast</keyword>
<keyword evidence="5" id="KW-0240">DNA-directed RNA polymerase</keyword>
<keyword evidence="7" id="KW-0548">Nucleotidyltransferase</keyword>
<evidence type="ECO:0000313" key="13">
    <source>
        <dbReference type="EMBL" id="AWX53363.1"/>
    </source>
</evidence>
<feature type="domain" description="DNA-directed RNA polymerase subunit 2 hybrid-binding" evidence="11">
    <location>
        <begin position="198"/>
        <end position="738"/>
    </location>
</feature>
<evidence type="ECO:0000256" key="4">
    <source>
        <dbReference type="ARBA" id="ARBA00012418"/>
    </source>
</evidence>
<organism evidence="13">
    <name type="scientific">Halochlorococcum sp. NIES-1838</name>
    <dbReference type="NCBI Taxonomy" id="2249730"/>
    <lineage>
        <taxon>Eukaryota</taxon>
        <taxon>Viridiplantae</taxon>
        <taxon>Chlorophyta</taxon>
        <taxon>core chlorophytes</taxon>
        <taxon>Ulvophyceae</taxon>
        <taxon>Chlorocystidales</taxon>
        <taxon>Chlorocystidaceae</taxon>
        <taxon>Halochlorococcum</taxon>
    </lineage>
</organism>
<dbReference type="InterPro" id="IPR037033">
    <property type="entry name" value="DNA-dir_RNAP_su2_hyb_sf"/>
</dbReference>
<dbReference type="Pfam" id="PF00562">
    <property type="entry name" value="RNA_pol_Rpb2_6"/>
    <property type="match status" value="1"/>
</dbReference>
<evidence type="ECO:0000259" key="12">
    <source>
        <dbReference type="Pfam" id="PF04560"/>
    </source>
</evidence>
<dbReference type="SUPFAM" id="SSF64484">
    <property type="entry name" value="beta and beta-prime subunits of DNA dependent RNA-polymerase"/>
    <property type="match status" value="1"/>
</dbReference>
<feature type="domain" description="RNA polymerase Rpb2" evidence="12">
    <location>
        <begin position="740"/>
        <end position="813"/>
    </location>
</feature>
<evidence type="ECO:0000256" key="6">
    <source>
        <dbReference type="ARBA" id="ARBA00022679"/>
    </source>
</evidence>
<sequence length="830" mass="94943">MLNKNVTNSSWFKQVLTKQNFLNQEKVFDILSKNQNLFLQKNIYQNFNNKNSLILQFLKPKKIIFSNIKYCNSQNEIIKNFIQCNKQIFNNKTQIHLSEIKNLKTINTRKHKNSTSKHVKLIITPLTRNLVRSSKTLNLSASSLNVKKLVENSISKKLNVVKEQDSNNILSSSKILALDYKNFETQLTKPNYFVKPVKYALDGFSRSNQKTHLVHRPVIREGEWVEKGDLLADNSASVQGELCIGQNLYVGYTPWEGYNFEDAVLISDRVISEDLLTTLHIERYEVEVRDTQFGIEKITNNLPNSVSELVQHLDYQGIAKRGTWVQEGDILVGKVAPLGQKKLSPYEKLLYDIMGKQIPTTRDTSLRVPLGVHGRVIHIEIIETRSVSQNELKQFTKDTNAKKLKKKKYQKTNLLKSITTKNLKNSNTTLNQFVRGSKPLKLSLKAKKILKNFSNYSNSLDSNEFLIKKFNMHKNNKLIRKNSMNYFHSEKNVQQKISKVFLKTKGPNFKLCKKNFQNTQSVQPKSLTNIKTKHINQNEYDYQSVSNLNKSFSSKHQKSVLKVHVYLAEKRKIQVGDKIAGRHGNKGIVSNILPRQDMPYLPDGTPLDLVLNPLGVPSRMNVGQIFECLLGLAGSYLGQYYKIQPFDEIYGCEASRSLVYSKLYEARIKTGQHWLFDPNFPGKTRLFDGRTGECFHQPVTVGKAYILKLIHQVDEKIHARSTGPYGLVTQQPLRGRSKQGGQRVGEMEVWALEGFGAAYILQELLTVKSDDIKGRKQVMQSILNNKPLSFGTPESFKVLVRELQSLCLDISIYKIGQKAKPVQIDIFNLP</sequence>
<dbReference type="EC" id="2.7.7.6" evidence="4"/>
<dbReference type="GO" id="GO:0000428">
    <property type="term" value="C:DNA-directed RNA polymerase complex"/>
    <property type="evidence" value="ECO:0007669"/>
    <property type="project" value="UniProtKB-KW"/>
</dbReference>
<accession>A0A2Z4MA73</accession>
<evidence type="ECO:0000256" key="2">
    <source>
        <dbReference type="ARBA" id="ARBA00004474"/>
    </source>
</evidence>
<keyword evidence="8" id="KW-0804">Transcription</keyword>
<comment type="subunit">
    <text evidence="9">In plastids the minimal PEP RNA polymerase catalytic core is composed of four subunits: alpha, beta, beta', and beta''. When a (nuclear-encoded) sigma factor is associated with the core the holoenzyme is formed, which can initiate transcription.</text>
</comment>
<evidence type="ECO:0000256" key="1">
    <source>
        <dbReference type="ARBA" id="ARBA00004026"/>
    </source>
</evidence>